<reference evidence="3 4" key="1">
    <citation type="journal article" date="2015" name="BMC Genomics">
        <title>Transcriptome analysis of thermophilic methylotrophic Bacillus methanolicus MGA3 using RNA-sequencing provides detailed insights into its previously uncharted transcriptional landscape.</title>
        <authorList>
            <person name="Irla M."/>
            <person name="Neshat A."/>
            <person name="Brautaset T."/>
            <person name="Ruckert C."/>
            <person name="Kalinowski J."/>
            <person name="Wendisch V.F."/>
        </authorList>
    </citation>
    <scope>NUCLEOTIDE SEQUENCE [LARGE SCALE GENOMIC DNA]</scope>
    <source>
        <strain evidence="4">MGA3 / ATCC 53907</strain>
    </source>
</reference>
<keyword evidence="2" id="KW-0812">Transmembrane</keyword>
<dbReference type="Proteomes" id="UP000027602">
    <property type="component" value="Chromosome"/>
</dbReference>
<dbReference type="STRING" id="796606.BMMGA3_10960"/>
<dbReference type="OrthoDB" id="2965336at2"/>
<dbReference type="EMBL" id="CP007739">
    <property type="protein sequence ID" value="AIE60588.1"/>
    <property type="molecule type" value="Genomic_DNA"/>
</dbReference>
<keyword evidence="2" id="KW-1133">Transmembrane helix</keyword>
<dbReference type="RefSeq" id="WP_004435361.1">
    <property type="nucleotide sequence ID" value="NZ_ADWW01000002.1"/>
</dbReference>
<keyword evidence="2" id="KW-0472">Membrane</keyword>
<feature type="compositionally biased region" description="Polar residues" evidence="1">
    <location>
        <begin position="122"/>
        <end position="132"/>
    </location>
</feature>
<protein>
    <submittedName>
        <fullName evidence="3">Negative regulator of sigma-X activity</fullName>
    </submittedName>
</protein>
<evidence type="ECO:0000313" key="4">
    <source>
        <dbReference type="Proteomes" id="UP000027602"/>
    </source>
</evidence>
<evidence type="ECO:0000256" key="2">
    <source>
        <dbReference type="SAM" id="Phobius"/>
    </source>
</evidence>
<dbReference type="HOGENOM" id="CLU_056686_0_0_9"/>
<evidence type="ECO:0000256" key="1">
    <source>
        <dbReference type="SAM" id="MobiDB-lite"/>
    </source>
</evidence>
<name>I3EA25_BACMM</name>
<keyword evidence="4" id="KW-1185">Reference proteome</keyword>
<dbReference type="AlphaFoldDB" id="I3EA25"/>
<sequence length="414" mass="46968">MRKSVWTDKELEELLLQLPKISDNRDPRDIYQNIALKTKKRKRQIWIMPSLAALAAVIIFIILAPNLINWQESPEQKISLNSAASKENMEMAGNDRTAATVDKKDDVSAHKNNHVKFEADSNNRFSSKNAQKSPADDVERTAVYEEDLQGKELLTYAIPDTNGQNIVPVSVLVQKEDNKSWFDQYKETMAKLKEKEWGLSDFYPLHANLTYDSLNKVLNVDVPRDHQYGSGSSSEEMFTSSLLDSFAFDDKVEKITFTTEKEKGIVLGNDEITELDVEKSNSPAHGYLFFYPTRGKRPFIVPTPDKYKSIDEAFAAMRKEIATHQLKPSLPEEWQFKKVVPNNNGILSIFLSKSSNVTDIQEMVYSIEAILLTAKNFGYKAVKVENPPVKNIGPFDLSKELQVPVAANKRSIQE</sequence>
<organism evidence="3 4">
    <name type="scientific">Bacillus methanolicus (strain MGA3 / ATCC 53907)</name>
    <dbReference type="NCBI Taxonomy" id="796606"/>
    <lineage>
        <taxon>Bacteria</taxon>
        <taxon>Bacillati</taxon>
        <taxon>Bacillota</taxon>
        <taxon>Bacilli</taxon>
        <taxon>Bacillales</taxon>
        <taxon>Bacillaceae</taxon>
        <taxon>Bacillus</taxon>
    </lineage>
</organism>
<feature type="transmembrane region" description="Helical" evidence="2">
    <location>
        <begin position="45"/>
        <end position="68"/>
    </location>
</feature>
<dbReference type="KEGG" id="bmet:BMMGA3_10960"/>
<gene>
    <name evidence="3" type="ORF">BMMGA3_10960</name>
</gene>
<proteinExistence type="predicted"/>
<feature type="region of interest" description="Disordered" evidence="1">
    <location>
        <begin position="114"/>
        <end position="139"/>
    </location>
</feature>
<evidence type="ECO:0000313" key="3">
    <source>
        <dbReference type="EMBL" id="AIE60588.1"/>
    </source>
</evidence>
<dbReference type="eggNOG" id="ENOG50331H4">
    <property type="taxonomic scope" value="Bacteria"/>
</dbReference>
<accession>I3EA25</accession>